<reference evidence="8" key="1">
    <citation type="submission" date="2020-02" db="EMBL/GenBank/DDBJ databases">
        <authorList>
            <person name="Scholz U."/>
            <person name="Mascher M."/>
            <person name="Fiebig A."/>
        </authorList>
    </citation>
    <scope>NUCLEOTIDE SEQUENCE</scope>
</reference>
<gene>
    <name evidence="8" type="ORF">SI8410_09012162</name>
</gene>
<keyword evidence="9" id="KW-1185">Reference proteome</keyword>
<organism evidence="8 9">
    <name type="scientific">Spirodela intermedia</name>
    <name type="common">Intermediate duckweed</name>
    <dbReference type="NCBI Taxonomy" id="51605"/>
    <lineage>
        <taxon>Eukaryota</taxon>
        <taxon>Viridiplantae</taxon>
        <taxon>Streptophyta</taxon>
        <taxon>Embryophyta</taxon>
        <taxon>Tracheophyta</taxon>
        <taxon>Spermatophyta</taxon>
        <taxon>Magnoliopsida</taxon>
        <taxon>Liliopsida</taxon>
        <taxon>Araceae</taxon>
        <taxon>Lemnoideae</taxon>
        <taxon>Spirodela</taxon>
    </lineage>
</organism>
<keyword evidence="2" id="KW-0964">Secreted</keyword>
<evidence type="ECO:0000256" key="2">
    <source>
        <dbReference type="ARBA" id="ARBA00022525"/>
    </source>
</evidence>
<evidence type="ECO:0000256" key="3">
    <source>
        <dbReference type="ARBA" id="ARBA00022729"/>
    </source>
</evidence>
<dbReference type="OrthoDB" id="1731016at2759"/>
<evidence type="ECO:0000256" key="6">
    <source>
        <dbReference type="SAM" id="SignalP"/>
    </source>
</evidence>
<evidence type="ECO:0000256" key="5">
    <source>
        <dbReference type="ARBA" id="ARBA00038515"/>
    </source>
</evidence>
<dbReference type="InterPro" id="IPR050581">
    <property type="entry name" value="CRR_secretory_protein"/>
</dbReference>
<sequence length="263" mass="28784">MHSLPSPAFSLSLLFLIALPWCHAAGPLAEYCNSWSVTPEASEIIARLLATLQSKAPSGGFYTTSAGRVKNRAYGLAQCRQDVSVPGCRACLKDAAVQLPERCPAEAEAWMWFDHCLVHYGTRPFRGELDISYGVVDSNETNVTENAVEQQRFNRDLRSLMGKVRAQAAARRNLGLGRGQTKFSPNVTIYALAQCTRDLPPLACSNCISSASGDFPEFCLHKKACRALYSGCYVRYELYPFFFPLAVGSSRASEPSVSVVISP</sequence>
<dbReference type="AlphaFoldDB" id="A0A7I8KX17"/>
<dbReference type="PANTHER" id="PTHR32411">
    <property type="entry name" value="CYSTEINE-RICH REPEAT SECRETORY PROTEIN 38-RELATED"/>
    <property type="match status" value="1"/>
</dbReference>
<dbReference type="InterPro" id="IPR038408">
    <property type="entry name" value="GNK2_sf"/>
</dbReference>
<feature type="signal peptide" evidence="6">
    <location>
        <begin position="1"/>
        <end position="24"/>
    </location>
</feature>
<dbReference type="GO" id="GO:0005576">
    <property type="term" value="C:extracellular region"/>
    <property type="evidence" value="ECO:0007669"/>
    <property type="project" value="UniProtKB-SubCell"/>
</dbReference>
<dbReference type="InterPro" id="IPR002902">
    <property type="entry name" value="GNK2"/>
</dbReference>
<dbReference type="Proteomes" id="UP000663760">
    <property type="component" value="Chromosome 9"/>
</dbReference>
<dbReference type="PANTHER" id="PTHR32411:SF55">
    <property type="entry name" value="CYSTEINE-RICH REPEAT SECRETORY PROTEIN 55"/>
    <property type="match status" value="1"/>
</dbReference>
<accession>A0A7I8KX17</accession>
<dbReference type="CDD" id="cd23509">
    <property type="entry name" value="Gnk2-like"/>
    <property type="match status" value="2"/>
</dbReference>
<evidence type="ECO:0000259" key="7">
    <source>
        <dbReference type="PROSITE" id="PS51473"/>
    </source>
</evidence>
<evidence type="ECO:0000256" key="4">
    <source>
        <dbReference type="ARBA" id="ARBA00022737"/>
    </source>
</evidence>
<feature type="domain" description="Gnk2-homologous" evidence="7">
    <location>
        <begin position="23"/>
        <end position="125"/>
    </location>
</feature>
<keyword evidence="4" id="KW-0677">Repeat</keyword>
<evidence type="ECO:0000313" key="9">
    <source>
        <dbReference type="Proteomes" id="UP000663760"/>
    </source>
</evidence>
<feature type="chain" id="PRO_5029717495" description="Gnk2-homologous domain-containing protein" evidence="6">
    <location>
        <begin position="25"/>
        <end position="263"/>
    </location>
</feature>
<comment type="subcellular location">
    <subcellularLocation>
        <location evidence="1">Secreted</location>
    </subcellularLocation>
</comment>
<evidence type="ECO:0000313" key="8">
    <source>
        <dbReference type="EMBL" id="CAA7401484.1"/>
    </source>
</evidence>
<name>A0A7I8KX17_SPIIN</name>
<dbReference type="EMBL" id="LR746272">
    <property type="protein sequence ID" value="CAA7401484.1"/>
    <property type="molecule type" value="Genomic_DNA"/>
</dbReference>
<keyword evidence="3 6" id="KW-0732">Signal</keyword>
<dbReference type="Gene3D" id="3.30.430.20">
    <property type="entry name" value="Gnk2 domain, C-X8-C-X2-C motif"/>
    <property type="match status" value="2"/>
</dbReference>
<proteinExistence type="inferred from homology"/>
<evidence type="ECO:0000256" key="1">
    <source>
        <dbReference type="ARBA" id="ARBA00004613"/>
    </source>
</evidence>
<dbReference type="Pfam" id="PF01657">
    <property type="entry name" value="Stress-antifung"/>
    <property type="match status" value="2"/>
</dbReference>
<feature type="domain" description="Gnk2-homologous" evidence="7">
    <location>
        <begin position="135"/>
        <end position="241"/>
    </location>
</feature>
<dbReference type="PROSITE" id="PS51473">
    <property type="entry name" value="GNK2"/>
    <property type="match status" value="2"/>
</dbReference>
<protein>
    <recommendedName>
        <fullName evidence="7">Gnk2-homologous domain-containing protein</fullName>
    </recommendedName>
</protein>
<comment type="similarity">
    <text evidence="5">Belongs to the cysteine-rich repeat secretory protein family.</text>
</comment>